<feature type="non-terminal residue" evidence="1">
    <location>
        <position position="1"/>
    </location>
</feature>
<dbReference type="EMBL" id="CAJVPW010044775">
    <property type="protein sequence ID" value="CAG8754681.1"/>
    <property type="molecule type" value="Genomic_DNA"/>
</dbReference>
<feature type="non-terminal residue" evidence="1">
    <location>
        <position position="63"/>
    </location>
</feature>
<sequence>LPFKLKPFNSIFEKNKYANKTIFGISTFTENMLNNFEKTFHNFLEVKLNNWDENDLINKIAQG</sequence>
<proteinExistence type="predicted"/>
<evidence type="ECO:0000313" key="2">
    <source>
        <dbReference type="Proteomes" id="UP000789366"/>
    </source>
</evidence>
<evidence type="ECO:0000313" key="1">
    <source>
        <dbReference type="EMBL" id="CAG8754681.1"/>
    </source>
</evidence>
<gene>
    <name evidence="1" type="ORF">SPELUC_LOCUS14723</name>
</gene>
<name>A0ACA9QM87_9GLOM</name>
<keyword evidence="2" id="KW-1185">Reference proteome</keyword>
<protein>
    <submittedName>
        <fullName evidence="1">6551_t:CDS:1</fullName>
    </submittedName>
</protein>
<reference evidence="1" key="1">
    <citation type="submission" date="2021-06" db="EMBL/GenBank/DDBJ databases">
        <authorList>
            <person name="Kallberg Y."/>
            <person name="Tangrot J."/>
            <person name="Rosling A."/>
        </authorList>
    </citation>
    <scope>NUCLEOTIDE SEQUENCE</scope>
    <source>
        <strain evidence="1">28 12/20/2015</strain>
    </source>
</reference>
<accession>A0ACA9QM87</accession>
<organism evidence="1 2">
    <name type="scientific">Cetraspora pellucida</name>
    <dbReference type="NCBI Taxonomy" id="1433469"/>
    <lineage>
        <taxon>Eukaryota</taxon>
        <taxon>Fungi</taxon>
        <taxon>Fungi incertae sedis</taxon>
        <taxon>Mucoromycota</taxon>
        <taxon>Glomeromycotina</taxon>
        <taxon>Glomeromycetes</taxon>
        <taxon>Diversisporales</taxon>
        <taxon>Gigasporaceae</taxon>
        <taxon>Cetraspora</taxon>
    </lineage>
</organism>
<comment type="caution">
    <text evidence="1">The sequence shown here is derived from an EMBL/GenBank/DDBJ whole genome shotgun (WGS) entry which is preliminary data.</text>
</comment>
<dbReference type="Proteomes" id="UP000789366">
    <property type="component" value="Unassembled WGS sequence"/>
</dbReference>